<dbReference type="Proteomes" id="UP000054485">
    <property type="component" value="Unassembled WGS sequence"/>
</dbReference>
<feature type="compositionally biased region" description="Low complexity" evidence="1">
    <location>
        <begin position="148"/>
        <end position="162"/>
    </location>
</feature>
<reference evidence="2 3" key="1">
    <citation type="submission" date="2014-04" db="EMBL/GenBank/DDBJ databases">
        <authorList>
            <consortium name="DOE Joint Genome Institute"/>
            <person name="Kuo A."/>
            <person name="Ruytinx J."/>
            <person name="Rineau F."/>
            <person name="Colpaert J."/>
            <person name="Kohler A."/>
            <person name="Nagy L.G."/>
            <person name="Floudas D."/>
            <person name="Copeland A."/>
            <person name="Barry K.W."/>
            <person name="Cichocki N."/>
            <person name="Veneault-Fourrey C."/>
            <person name="LaButti K."/>
            <person name="Lindquist E.A."/>
            <person name="Lipzen A."/>
            <person name="Lundell T."/>
            <person name="Morin E."/>
            <person name="Murat C."/>
            <person name="Sun H."/>
            <person name="Tunlid A."/>
            <person name="Henrissat B."/>
            <person name="Grigoriev I.V."/>
            <person name="Hibbett D.S."/>
            <person name="Martin F."/>
            <person name="Nordberg H.P."/>
            <person name="Cantor M.N."/>
            <person name="Hua S.X."/>
        </authorList>
    </citation>
    <scope>NUCLEOTIDE SEQUENCE [LARGE SCALE GENOMIC DNA]</scope>
    <source>
        <strain evidence="2 3">UH-Slu-Lm8-n1</strain>
    </source>
</reference>
<keyword evidence="3" id="KW-1185">Reference proteome</keyword>
<dbReference type="EMBL" id="KN835743">
    <property type="protein sequence ID" value="KIK34512.1"/>
    <property type="molecule type" value="Genomic_DNA"/>
</dbReference>
<feature type="region of interest" description="Disordered" evidence="1">
    <location>
        <begin position="1"/>
        <end position="23"/>
    </location>
</feature>
<name>A0A0D0AJV3_9AGAM</name>
<evidence type="ECO:0000256" key="1">
    <source>
        <dbReference type="SAM" id="MobiDB-lite"/>
    </source>
</evidence>
<organism evidence="2 3">
    <name type="scientific">Suillus luteus UH-Slu-Lm8-n1</name>
    <dbReference type="NCBI Taxonomy" id="930992"/>
    <lineage>
        <taxon>Eukaryota</taxon>
        <taxon>Fungi</taxon>
        <taxon>Dikarya</taxon>
        <taxon>Basidiomycota</taxon>
        <taxon>Agaricomycotina</taxon>
        <taxon>Agaricomycetes</taxon>
        <taxon>Agaricomycetidae</taxon>
        <taxon>Boletales</taxon>
        <taxon>Suillineae</taxon>
        <taxon>Suillaceae</taxon>
        <taxon>Suillus</taxon>
    </lineage>
</organism>
<feature type="compositionally biased region" description="Basic and acidic residues" evidence="1">
    <location>
        <begin position="11"/>
        <end position="23"/>
    </location>
</feature>
<proteinExistence type="predicted"/>
<evidence type="ECO:0000313" key="2">
    <source>
        <dbReference type="EMBL" id="KIK34512.1"/>
    </source>
</evidence>
<dbReference type="AlphaFoldDB" id="A0A0D0AJV3"/>
<evidence type="ECO:0000313" key="3">
    <source>
        <dbReference type="Proteomes" id="UP000054485"/>
    </source>
</evidence>
<feature type="region of interest" description="Disordered" evidence="1">
    <location>
        <begin position="118"/>
        <end position="162"/>
    </location>
</feature>
<sequence length="244" mass="26414">MAYISCNTGKGDAKDGGKSHKHEVPGSTCSTVLLYKDHRICICDTPPDVLAQARTIACKNRALSDILNSDVTHRPTAGRRGPPIHAIPMVQRPPPTIHPQQPIFVRISKLLRFPPRTNPFSATSPLPRPLSGHTSTQGRLYMNSGENSRSLSTTLSSATPPTTFTSRIHDLSSWWPVRRSHAQSNIVDVPLAQAKEASSAPKNDEDIVPDEYLDPPSPNPDSQQAAAAVPATGEHGGDRSCFCF</sequence>
<feature type="region of interest" description="Disordered" evidence="1">
    <location>
        <begin position="195"/>
        <end position="239"/>
    </location>
</feature>
<dbReference type="OrthoDB" id="2691712at2759"/>
<gene>
    <name evidence="2" type="ORF">CY34DRAFT_17671</name>
</gene>
<dbReference type="HOGENOM" id="CLU_1138639_0_0_1"/>
<dbReference type="InParanoid" id="A0A0D0AJV3"/>
<protein>
    <submittedName>
        <fullName evidence="2">Uncharacterized protein</fullName>
    </submittedName>
</protein>
<reference evidence="3" key="2">
    <citation type="submission" date="2015-01" db="EMBL/GenBank/DDBJ databases">
        <title>Evolutionary Origins and Diversification of the Mycorrhizal Mutualists.</title>
        <authorList>
            <consortium name="DOE Joint Genome Institute"/>
            <consortium name="Mycorrhizal Genomics Consortium"/>
            <person name="Kohler A."/>
            <person name="Kuo A."/>
            <person name="Nagy L.G."/>
            <person name="Floudas D."/>
            <person name="Copeland A."/>
            <person name="Barry K.W."/>
            <person name="Cichocki N."/>
            <person name="Veneault-Fourrey C."/>
            <person name="LaButti K."/>
            <person name="Lindquist E.A."/>
            <person name="Lipzen A."/>
            <person name="Lundell T."/>
            <person name="Morin E."/>
            <person name="Murat C."/>
            <person name="Riley R."/>
            <person name="Ohm R."/>
            <person name="Sun H."/>
            <person name="Tunlid A."/>
            <person name="Henrissat B."/>
            <person name="Grigoriev I.V."/>
            <person name="Hibbett D.S."/>
            <person name="Martin F."/>
        </authorList>
    </citation>
    <scope>NUCLEOTIDE SEQUENCE [LARGE SCALE GENOMIC DNA]</scope>
    <source>
        <strain evidence="3">UH-Slu-Lm8-n1</strain>
    </source>
</reference>
<accession>A0A0D0AJV3</accession>